<dbReference type="PROSITE" id="PS00126">
    <property type="entry name" value="PDEASE_I_1"/>
    <property type="match status" value="1"/>
</dbReference>
<dbReference type="Pfam" id="PF00211">
    <property type="entry name" value="Guanylate_cyc"/>
    <property type="match status" value="1"/>
</dbReference>
<feature type="compositionally biased region" description="Low complexity" evidence="8">
    <location>
        <begin position="1266"/>
        <end position="1297"/>
    </location>
</feature>
<sequence length="1451" mass="161219">MSMVPVRRNSLLNEGAPRRNSLLNDIKEEQSIEFNSDLNHEFQDSDDESSISLGLDDAMVGDDELRRGPGSDNESVEECMDEEEGQTKKDKSITQRVQKRTKRAKSITWGLFLLLGVATVIGSYFITRHEDCEGQREQYAWLAESLQQGSLKGFGTREHALKALANLAVSDQWPYHIVLGFEEQAKDILSTGNFETVYLAPLVQDQISWEQYQSSVAMGPADDRQMQRGYDTVATSSTASLPLWHIASAANTDGHSSVGINFNLLSLTIIQEAVDALKTTEFYFGELPTELLPEGWTSAAFLMQPFRMDYSADSAVAGYALAVVSWERAFAEILPPGSEPMLVKIESTINAEIAVRNIQVMGPEASLMTLSVSETPGRCFEYVCFHQYWHHMCIEPAESARSTGSFLYVGVAVIAASVMWVLFCVYDTLLFCAQRELIQAADQSLAVVSSLFPKNFQDRLLEKEKTKIKTEKGTDDNMKNTSARELLEGSSHSIFNPKRGLTRVKSSLTNFLHENSEHSESAGLDFLSKTKPIADLFPETTIMFGDLVGFTAWSSAREPTSVFRLLETIYYHFDELAKQRKVFKVETVGDCYVAVSGLPQPRKDHAMVMCRFARDCLLTFNRVVKQLEVELGPDTGDLGLRVGLHSGQTTAGVLRGDRARFQLFGDTVNVTSRMESTGKAGKIQVSQSTADLLNTAGKGHWIRPREEAVVAKGKGEMKTFWLEVYSGGAQGTGGMYSETEWTEAAGDSGINVQDLDGALTRSLSQQMLQATDTHISEAERHTRLVEWNADLLLRLLKAIIARRYARRRIPDDWEEIKTLEDSYKEREALVMEEVVEVIELPSYSRVGGDPESVEMSPVVEQQLKSFVETISFMYRDNPFHNFEHASHVCMSVNKLLSRITAPDLQLNGSGDLEHELHDHTYGITSDPLTQFACVLCALIHDVDHTGLPNSVLVKEETPLAKAYNNRSVAEQNSIDLAWDALMGIQYTELRQAIYQTKEEFQRFRQLLVNAVLATDIMDKELKSLRNSRWEKTFADKSQHSEADNDDVNRKATIVIEHIIQASDVAHTMQHWQIYRKWNERLYEELYNAYKEGRCETDPTDNWYKGEIGFLDFYVIPLAKKLKECGVFGVSSDEYLNYALQNREEWVAKGQGVIEEMRQKMDGNKGRKGQSLKTMSLLTNPNSAGGNASFSSIGNLSMTQLSFDCPITPAANRRHLTSGGSSSRSLSMPGDYPSSPCRDVAQKGNGHRSMSMPSGATTPTSPVSSRGLSKSADSSQSLSKSGDRTLSSTPSRRSLLKSTHSDRSINRHSNRTLTKPKSRRDLLNRSDSNRSANMHSGTLSSTSSRRNLLKSTHSNGSLGVGSLHGETSGHGILKHSRHSDLKDNGCGLKKSPSSSTGDQDPPPEASLRDRLKANMQDPPLNSGKTAGPARRGMMKKGKSSTMTLGDSVASFF</sequence>
<proteinExistence type="inferred from homology"/>
<name>A0A7S3P6B8_9STRA</name>
<feature type="domain" description="Guanylate cyclase" evidence="10">
    <location>
        <begin position="541"/>
        <end position="675"/>
    </location>
</feature>
<feature type="compositionally biased region" description="Polar residues" evidence="8">
    <location>
        <begin position="1250"/>
        <end position="1265"/>
    </location>
</feature>
<keyword evidence="6" id="KW-0456">Lyase</keyword>
<dbReference type="PROSITE" id="PS51845">
    <property type="entry name" value="PDEASE_I_2"/>
    <property type="match status" value="1"/>
</dbReference>
<keyword evidence="7" id="KW-0378">Hydrolase</keyword>
<dbReference type="GO" id="GO:0046872">
    <property type="term" value="F:metal ion binding"/>
    <property type="evidence" value="ECO:0007669"/>
    <property type="project" value="UniProtKB-KW"/>
</dbReference>
<feature type="compositionally biased region" description="Acidic residues" evidence="8">
    <location>
        <begin position="74"/>
        <end position="84"/>
    </location>
</feature>
<evidence type="ECO:0000313" key="12">
    <source>
        <dbReference type="EMBL" id="CAE0407968.1"/>
    </source>
</evidence>
<evidence type="ECO:0000256" key="2">
    <source>
        <dbReference type="ARBA" id="ARBA00022692"/>
    </source>
</evidence>
<evidence type="ECO:0000259" key="10">
    <source>
        <dbReference type="PROSITE" id="PS50125"/>
    </source>
</evidence>
<dbReference type="InterPro" id="IPR002073">
    <property type="entry name" value="PDEase_catalytic_dom"/>
</dbReference>
<feature type="compositionally biased region" description="Basic and acidic residues" evidence="8">
    <location>
        <begin position="1318"/>
        <end position="1327"/>
    </location>
</feature>
<dbReference type="EMBL" id="HBIM01006757">
    <property type="protein sequence ID" value="CAE0407968.1"/>
    <property type="molecule type" value="Transcribed_RNA"/>
</dbReference>
<evidence type="ECO:0000256" key="3">
    <source>
        <dbReference type="ARBA" id="ARBA00022741"/>
    </source>
</evidence>
<feature type="region of interest" description="Disordered" evidence="8">
    <location>
        <begin position="1213"/>
        <end position="1451"/>
    </location>
</feature>
<dbReference type="CDD" id="cd07302">
    <property type="entry name" value="CHD"/>
    <property type="match status" value="1"/>
</dbReference>
<feature type="compositionally biased region" description="Low complexity" evidence="8">
    <location>
        <begin position="1217"/>
        <end position="1226"/>
    </location>
</feature>
<dbReference type="Gene3D" id="3.30.70.1230">
    <property type="entry name" value="Nucleotide cyclase"/>
    <property type="match status" value="1"/>
</dbReference>
<dbReference type="GO" id="GO:0004383">
    <property type="term" value="F:guanylate cyclase activity"/>
    <property type="evidence" value="ECO:0007669"/>
    <property type="project" value="TreeGrafter"/>
</dbReference>
<comment type="cofactor">
    <cofactor evidence="7">
        <name>a divalent metal cation</name>
        <dbReference type="ChEBI" id="CHEBI:60240"/>
    </cofactor>
    <text evidence="7">Binds 2 divalent metal cations per subunit. Site 1 may preferentially bind zinc ions, while site 2 has a preference for magnesium and/or manganese ions.</text>
</comment>
<accession>A0A7S3P6B8</accession>
<evidence type="ECO:0000256" key="8">
    <source>
        <dbReference type="SAM" id="MobiDB-lite"/>
    </source>
</evidence>
<dbReference type="InterPro" id="IPR001054">
    <property type="entry name" value="A/G_cyclase"/>
</dbReference>
<dbReference type="PANTHER" id="PTHR11920">
    <property type="entry name" value="GUANYLYL CYCLASE"/>
    <property type="match status" value="1"/>
</dbReference>
<evidence type="ECO:0000256" key="6">
    <source>
        <dbReference type="ARBA" id="ARBA00023239"/>
    </source>
</evidence>
<dbReference type="SUPFAM" id="SSF55073">
    <property type="entry name" value="Nucleotide cyclase"/>
    <property type="match status" value="1"/>
</dbReference>
<dbReference type="GO" id="GO:0000166">
    <property type="term" value="F:nucleotide binding"/>
    <property type="evidence" value="ECO:0007669"/>
    <property type="project" value="UniProtKB-KW"/>
</dbReference>
<comment type="subcellular location">
    <subcellularLocation>
        <location evidence="1">Membrane</location>
    </subcellularLocation>
</comment>
<evidence type="ECO:0000256" key="4">
    <source>
        <dbReference type="ARBA" id="ARBA00022989"/>
    </source>
</evidence>
<gene>
    <name evidence="12" type="ORF">ACOF00016_LOCUS5748</name>
</gene>
<dbReference type="Pfam" id="PF00233">
    <property type="entry name" value="PDEase_I"/>
    <property type="match status" value="1"/>
</dbReference>
<dbReference type="InterPro" id="IPR050401">
    <property type="entry name" value="Cyclic_nucleotide_synthase"/>
</dbReference>
<feature type="compositionally biased region" description="Basic residues" evidence="8">
    <location>
        <begin position="1305"/>
        <end position="1317"/>
    </location>
</feature>
<dbReference type="GO" id="GO:0004016">
    <property type="term" value="F:adenylate cyclase activity"/>
    <property type="evidence" value="ECO:0007669"/>
    <property type="project" value="TreeGrafter"/>
</dbReference>
<dbReference type="InterPro" id="IPR036971">
    <property type="entry name" value="PDEase_catalytic_dom_sf"/>
</dbReference>
<feature type="compositionally biased region" description="Low complexity" evidence="8">
    <location>
        <begin position="1335"/>
        <end position="1351"/>
    </location>
</feature>
<evidence type="ECO:0000256" key="5">
    <source>
        <dbReference type="ARBA" id="ARBA00023136"/>
    </source>
</evidence>
<dbReference type="InterPro" id="IPR023174">
    <property type="entry name" value="PDEase_CS"/>
</dbReference>
<evidence type="ECO:0000256" key="7">
    <source>
        <dbReference type="RuleBase" id="RU363067"/>
    </source>
</evidence>
<dbReference type="InterPro" id="IPR029787">
    <property type="entry name" value="Nucleotide_cyclase"/>
</dbReference>
<feature type="transmembrane region" description="Helical" evidence="9">
    <location>
        <begin position="106"/>
        <end position="126"/>
    </location>
</feature>
<feature type="domain" description="PDEase" evidence="11">
    <location>
        <begin position="788"/>
        <end position="1016"/>
    </location>
</feature>
<evidence type="ECO:0000256" key="1">
    <source>
        <dbReference type="ARBA" id="ARBA00004370"/>
    </source>
</evidence>
<dbReference type="SUPFAM" id="SSF109604">
    <property type="entry name" value="HD-domain/PDEase-like"/>
    <property type="match status" value="1"/>
</dbReference>
<evidence type="ECO:0000259" key="11">
    <source>
        <dbReference type="PROSITE" id="PS51845"/>
    </source>
</evidence>
<evidence type="ECO:0000256" key="9">
    <source>
        <dbReference type="SAM" id="Phobius"/>
    </source>
</evidence>
<dbReference type="PANTHER" id="PTHR11920:SF335">
    <property type="entry name" value="GUANYLATE CYCLASE"/>
    <property type="match status" value="1"/>
</dbReference>
<keyword evidence="2 9" id="KW-0812">Transmembrane</keyword>
<keyword evidence="3" id="KW-0547">Nucleotide-binding</keyword>
<dbReference type="PROSITE" id="PS50125">
    <property type="entry name" value="GUANYLATE_CYCLASE_2"/>
    <property type="match status" value="1"/>
</dbReference>
<dbReference type="SMART" id="SM00044">
    <property type="entry name" value="CYCc"/>
    <property type="match status" value="1"/>
</dbReference>
<protein>
    <recommendedName>
        <fullName evidence="7">Phosphodiesterase</fullName>
        <ecNumber evidence="7">3.1.4.-</ecNumber>
    </recommendedName>
</protein>
<keyword evidence="5 9" id="KW-0472">Membrane</keyword>
<dbReference type="GO" id="GO:0035556">
    <property type="term" value="P:intracellular signal transduction"/>
    <property type="evidence" value="ECO:0007669"/>
    <property type="project" value="InterPro"/>
</dbReference>
<dbReference type="GO" id="GO:0004114">
    <property type="term" value="F:3',5'-cyclic-nucleotide phosphodiesterase activity"/>
    <property type="evidence" value="ECO:0007669"/>
    <property type="project" value="InterPro"/>
</dbReference>
<dbReference type="Gene3D" id="1.10.1300.10">
    <property type="entry name" value="3'5'-cyclic nucleotide phosphodiesterase, catalytic domain"/>
    <property type="match status" value="1"/>
</dbReference>
<dbReference type="GO" id="GO:0005886">
    <property type="term" value="C:plasma membrane"/>
    <property type="evidence" value="ECO:0007669"/>
    <property type="project" value="TreeGrafter"/>
</dbReference>
<keyword evidence="4 9" id="KW-1133">Transmembrane helix</keyword>
<dbReference type="GO" id="GO:0007168">
    <property type="term" value="P:receptor guanylyl cyclase signaling pathway"/>
    <property type="evidence" value="ECO:0007669"/>
    <property type="project" value="TreeGrafter"/>
</dbReference>
<dbReference type="EC" id="3.1.4.-" evidence="7"/>
<organism evidence="12">
    <name type="scientific">Amphora coffeiformis</name>
    <dbReference type="NCBI Taxonomy" id="265554"/>
    <lineage>
        <taxon>Eukaryota</taxon>
        <taxon>Sar</taxon>
        <taxon>Stramenopiles</taxon>
        <taxon>Ochrophyta</taxon>
        <taxon>Bacillariophyta</taxon>
        <taxon>Bacillariophyceae</taxon>
        <taxon>Bacillariophycidae</taxon>
        <taxon>Thalassiophysales</taxon>
        <taxon>Catenulaceae</taxon>
        <taxon>Amphora</taxon>
    </lineage>
</organism>
<feature type="region of interest" description="Disordered" evidence="8">
    <location>
        <begin position="60"/>
        <end position="95"/>
    </location>
</feature>
<dbReference type="GO" id="GO:0001653">
    <property type="term" value="F:peptide receptor activity"/>
    <property type="evidence" value="ECO:0007669"/>
    <property type="project" value="TreeGrafter"/>
</dbReference>
<keyword evidence="7" id="KW-0479">Metal-binding</keyword>
<comment type="similarity">
    <text evidence="7">Belongs to the cyclic nucleotide phosphodiesterase family.</text>
</comment>
<reference evidence="12" key="1">
    <citation type="submission" date="2021-01" db="EMBL/GenBank/DDBJ databases">
        <authorList>
            <person name="Corre E."/>
            <person name="Pelletier E."/>
            <person name="Niang G."/>
            <person name="Scheremetjew M."/>
            <person name="Finn R."/>
            <person name="Kale V."/>
            <person name="Holt S."/>
            <person name="Cochrane G."/>
            <person name="Meng A."/>
            <person name="Brown T."/>
            <person name="Cohen L."/>
        </authorList>
    </citation>
    <scope>NUCLEOTIDE SEQUENCE</scope>
    <source>
        <strain evidence="12">CCMP127</strain>
    </source>
</reference>